<dbReference type="Pfam" id="PF05534">
    <property type="entry name" value="HicB"/>
    <property type="match status" value="1"/>
</dbReference>
<dbReference type="EMBL" id="JBHRTL010000006">
    <property type="protein sequence ID" value="MFC3155426.1"/>
    <property type="molecule type" value="Genomic_DNA"/>
</dbReference>
<organism evidence="1 2">
    <name type="scientific">Gilvimarinus japonicus</name>
    <dbReference type="NCBI Taxonomy" id="1796469"/>
    <lineage>
        <taxon>Bacteria</taxon>
        <taxon>Pseudomonadati</taxon>
        <taxon>Pseudomonadota</taxon>
        <taxon>Gammaproteobacteria</taxon>
        <taxon>Cellvibrionales</taxon>
        <taxon>Cellvibrionaceae</taxon>
        <taxon>Gilvimarinus</taxon>
    </lineage>
</organism>
<name>A0ABV7HVP0_9GAMM</name>
<evidence type="ECO:0000313" key="2">
    <source>
        <dbReference type="Proteomes" id="UP001595548"/>
    </source>
</evidence>
<proteinExistence type="predicted"/>
<reference evidence="2" key="1">
    <citation type="journal article" date="2019" name="Int. J. Syst. Evol. Microbiol.">
        <title>The Global Catalogue of Microorganisms (GCM) 10K type strain sequencing project: providing services to taxonomists for standard genome sequencing and annotation.</title>
        <authorList>
            <consortium name="The Broad Institute Genomics Platform"/>
            <consortium name="The Broad Institute Genome Sequencing Center for Infectious Disease"/>
            <person name="Wu L."/>
            <person name="Ma J."/>
        </authorList>
    </citation>
    <scope>NUCLEOTIDE SEQUENCE [LARGE SCALE GENOMIC DNA]</scope>
    <source>
        <strain evidence="2">KCTC 52141</strain>
    </source>
</reference>
<protein>
    <submittedName>
        <fullName evidence="1">Toxin-antitoxin system HicB family antitoxin</fullName>
    </submittedName>
</protein>
<gene>
    <name evidence="1" type="ORF">ACFOEB_09470</name>
</gene>
<dbReference type="InterPro" id="IPR008651">
    <property type="entry name" value="Uncharacterised_HicB"/>
</dbReference>
<comment type="caution">
    <text evidence="1">The sequence shown here is derived from an EMBL/GenBank/DDBJ whole genome shotgun (WGS) entry which is preliminary data.</text>
</comment>
<accession>A0ABV7HVP0</accession>
<dbReference type="RefSeq" id="WP_382416119.1">
    <property type="nucleotide sequence ID" value="NZ_AP031500.1"/>
</dbReference>
<evidence type="ECO:0000313" key="1">
    <source>
        <dbReference type="EMBL" id="MFC3155426.1"/>
    </source>
</evidence>
<sequence>MGSDETYGVFSLVVAAASEGKSINQWVVEALTGSIEHRP</sequence>
<dbReference type="Proteomes" id="UP001595548">
    <property type="component" value="Unassembled WGS sequence"/>
</dbReference>
<keyword evidence="2" id="KW-1185">Reference proteome</keyword>